<keyword evidence="2 7" id="KW-0808">Transferase</keyword>
<evidence type="ECO:0000256" key="1">
    <source>
        <dbReference type="ARBA" id="ARBA00022603"/>
    </source>
</evidence>
<keyword evidence="8" id="KW-1185">Reference proteome</keyword>
<organism evidence="7 8">
    <name type="scientific">Tepidamorphus gemmatus</name>
    <dbReference type="NCBI Taxonomy" id="747076"/>
    <lineage>
        <taxon>Bacteria</taxon>
        <taxon>Pseudomonadati</taxon>
        <taxon>Pseudomonadota</taxon>
        <taxon>Alphaproteobacteria</taxon>
        <taxon>Hyphomicrobiales</taxon>
        <taxon>Tepidamorphaceae</taxon>
        <taxon>Tepidamorphus</taxon>
    </lineage>
</organism>
<evidence type="ECO:0000259" key="6">
    <source>
        <dbReference type="Pfam" id="PF08100"/>
    </source>
</evidence>
<reference evidence="7 8" key="1">
    <citation type="submission" date="2019-03" db="EMBL/GenBank/DDBJ databases">
        <title>Genomic Encyclopedia of Type Strains, Phase IV (KMG-IV): sequencing the most valuable type-strain genomes for metagenomic binning, comparative biology and taxonomic classification.</title>
        <authorList>
            <person name="Goeker M."/>
        </authorList>
    </citation>
    <scope>NUCLEOTIDE SEQUENCE [LARGE SCALE GENOMIC DNA]</scope>
    <source>
        <strain evidence="7 8">DSM 19345</strain>
    </source>
</reference>
<proteinExistence type="predicted"/>
<dbReference type="GO" id="GO:0032259">
    <property type="term" value="P:methylation"/>
    <property type="evidence" value="ECO:0007669"/>
    <property type="project" value="UniProtKB-KW"/>
</dbReference>
<dbReference type="PROSITE" id="PS51683">
    <property type="entry name" value="SAM_OMT_II"/>
    <property type="match status" value="1"/>
</dbReference>
<dbReference type="InterPro" id="IPR036388">
    <property type="entry name" value="WH-like_DNA-bd_sf"/>
</dbReference>
<feature type="region of interest" description="Disordered" evidence="4">
    <location>
        <begin position="1"/>
        <end position="26"/>
    </location>
</feature>
<evidence type="ECO:0000313" key="8">
    <source>
        <dbReference type="Proteomes" id="UP000295678"/>
    </source>
</evidence>
<dbReference type="Gene3D" id="1.10.287.1350">
    <property type="match status" value="1"/>
</dbReference>
<dbReference type="SUPFAM" id="SSF46785">
    <property type="entry name" value="Winged helix' DNA-binding domain"/>
    <property type="match status" value="1"/>
</dbReference>
<sequence length="399" mass="42096">MTGPTAPAGRLDSAAAPMTGQSDRRPCAPLDAWRNFRNRLVADPRFRRLAAALPFSRLIAEQATRRIFDLCAGFTYSQTLFACVELGILARLADRTMTAEELAPDVGLSAPAMERLLAAAAALGIVEPCAGGRYGLGLTGTIIAAEPGLAEMISHHRLLYADLADPVALLRGRRDGTRLSAYWAYAGRPAAEAVAADTDAYTTLMGATQASIADAILDAYDFSRHRRLLDVAGGDGSFAIAAMQRHPRLAATTFDLPCVAARAEARIAAAGLSARGAATGGDFITDPLPGGHDVATLVRVALDHDEPTVARLLRAIHAALPRGGTLVIAEPIAGTAGAERITDTYFGLYLLAMGGGRTRTFDDFRTLLKAAGFVRVRRIATRQRLLCGLVVAQVGSPPL</sequence>
<dbReference type="SUPFAM" id="SSF53335">
    <property type="entry name" value="S-adenosyl-L-methionine-dependent methyltransferases"/>
    <property type="match status" value="1"/>
</dbReference>
<dbReference type="InterPro" id="IPR016461">
    <property type="entry name" value="COMT-like"/>
</dbReference>
<accession>A0A4R3M1B9</accession>
<feature type="domain" description="O-methyltransferase dimerisation" evidence="6">
    <location>
        <begin position="69"/>
        <end position="135"/>
    </location>
</feature>
<dbReference type="AlphaFoldDB" id="A0A4R3M1B9"/>
<keyword evidence="1 7" id="KW-0489">Methyltransferase</keyword>
<dbReference type="Pfam" id="PF08100">
    <property type="entry name" value="Dimerisation"/>
    <property type="match status" value="1"/>
</dbReference>
<dbReference type="PANTHER" id="PTHR43712:SF2">
    <property type="entry name" value="O-METHYLTRANSFERASE CICE"/>
    <property type="match status" value="1"/>
</dbReference>
<dbReference type="Pfam" id="PF00891">
    <property type="entry name" value="Methyltransf_2"/>
    <property type="match status" value="1"/>
</dbReference>
<evidence type="ECO:0000256" key="2">
    <source>
        <dbReference type="ARBA" id="ARBA00022679"/>
    </source>
</evidence>
<dbReference type="InterPro" id="IPR029063">
    <property type="entry name" value="SAM-dependent_MTases_sf"/>
</dbReference>
<evidence type="ECO:0000259" key="5">
    <source>
        <dbReference type="Pfam" id="PF00891"/>
    </source>
</evidence>
<dbReference type="Proteomes" id="UP000295678">
    <property type="component" value="Unassembled WGS sequence"/>
</dbReference>
<dbReference type="Gene3D" id="3.40.50.150">
    <property type="entry name" value="Vaccinia Virus protein VP39"/>
    <property type="match status" value="1"/>
</dbReference>
<dbReference type="Gene3D" id="1.10.10.10">
    <property type="entry name" value="Winged helix-like DNA-binding domain superfamily/Winged helix DNA-binding domain"/>
    <property type="match status" value="1"/>
</dbReference>
<dbReference type="InterPro" id="IPR012967">
    <property type="entry name" value="COMT_dimerisation"/>
</dbReference>
<comment type="caution">
    <text evidence="7">The sequence shown here is derived from an EMBL/GenBank/DDBJ whole genome shotgun (WGS) entry which is preliminary data.</text>
</comment>
<evidence type="ECO:0000256" key="3">
    <source>
        <dbReference type="ARBA" id="ARBA00022691"/>
    </source>
</evidence>
<dbReference type="InterPro" id="IPR036390">
    <property type="entry name" value="WH_DNA-bd_sf"/>
</dbReference>
<feature type="domain" description="O-methyltransferase C-terminal" evidence="5">
    <location>
        <begin position="160"/>
        <end position="373"/>
    </location>
</feature>
<dbReference type="PIRSF" id="PIRSF005739">
    <property type="entry name" value="O-mtase"/>
    <property type="match status" value="1"/>
</dbReference>
<dbReference type="GO" id="GO:0008171">
    <property type="term" value="F:O-methyltransferase activity"/>
    <property type="evidence" value="ECO:0007669"/>
    <property type="project" value="InterPro"/>
</dbReference>
<name>A0A4R3M1B9_9HYPH</name>
<dbReference type="PANTHER" id="PTHR43712">
    <property type="entry name" value="PUTATIVE (AFU_ORTHOLOGUE AFUA_4G14580)-RELATED"/>
    <property type="match status" value="1"/>
</dbReference>
<evidence type="ECO:0000256" key="4">
    <source>
        <dbReference type="SAM" id="MobiDB-lite"/>
    </source>
</evidence>
<keyword evidence="3" id="KW-0949">S-adenosyl-L-methionine</keyword>
<dbReference type="InterPro" id="IPR001077">
    <property type="entry name" value="COMT_C"/>
</dbReference>
<protein>
    <submittedName>
        <fullName evidence="7">Demethylspheroidene O-methyltransferase</fullName>
    </submittedName>
</protein>
<gene>
    <name evidence="7" type="ORF">EDC22_11431</name>
</gene>
<evidence type="ECO:0000313" key="7">
    <source>
        <dbReference type="EMBL" id="TCT04937.1"/>
    </source>
</evidence>
<dbReference type="GO" id="GO:0046983">
    <property type="term" value="F:protein dimerization activity"/>
    <property type="evidence" value="ECO:0007669"/>
    <property type="project" value="InterPro"/>
</dbReference>
<dbReference type="EMBL" id="SMAK01000014">
    <property type="protein sequence ID" value="TCT04937.1"/>
    <property type="molecule type" value="Genomic_DNA"/>
</dbReference>